<evidence type="ECO:0000256" key="2">
    <source>
        <dbReference type="ARBA" id="ARBA00022771"/>
    </source>
</evidence>
<dbReference type="InterPro" id="IPR001005">
    <property type="entry name" value="SANT/Myb"/>
</dbReference>
<dbReference type="Gene3D" id="3.30.60.90">
    <property type="match status" value="1"/>
</dbReference>
<evidence type="ECO:0000256" key="8">
    <source>
        <dbReference type="PROSITE-ProRule" id="PRU00228"/>
    </source>
</evidence>
<reference evidence="14 15" key="1">
    <citation type="submission" date="2014-04" db="EMBL/GenBank/DDBJ databases">
        <authorList>
            <consortium name="DOE Joint Genome Institute"/>
            <person name="Kuo A."/>
            <person name="Zuccaro A."/>
            <person name="Kohler A."/>
            <person name="Nagy L.G."/>
            <person name="Floudas D."/>
            <person name="Copeland A."/>
            <person name="Barry K.W."/>
            <person name="Cichocki N."/>
            <person name="Veneault-Fourrey C."/>
            <person name="LaButti K."/>
            <person name="Lindquist E.A."/>
            <person name="Lipzen A."/>
            <person name="Lundell T."/>
            <person name="Morin E."/>
            <person name="Murat C."/>
            <person name="Sun H."/>
            <person name="Tunlid A."/>
            <person name="Henrissat B."/>
            <person name="Grigoriev I.V."/>
            <person name="Hibbett D.S."/>
            <person name="Martin F."/>
            <person name="Nordberg H.P."/>
            <person name="Cantor M.N."/>
            <person name="Hua S.X."/>
        </authorList>
    </citation>
    <scope>NUCLEOTIDE SEQUENCE [LARGE SCALE GENOMIC DNA]</scope>
    <source>
        <strain evidence="14 15">MAFF 305830</strain>
    </source>
</reference>
<dbReference type="InterPro" id="IPR009057">
    <property type="entry name" value="Homeodomain-like_sf"/>
</dbReference>
<gene>
    <name evidence="14" type="ORF">M408DRAFT_64263</name>
</gene>
<dbReference type="GO" id="GO:0042393">
    <property type="term" value="F:histone binding"/>
    <property type="evidence" value="ECO:0007669"/>
    <property type="project" value="TreeGrafter"/>
</dbReference>
<keyword evidence="15" id="KW-1185">Reference proteome</keyword>
<dbReference type="Gene3D" id="1.10.10.60">
    <property type="entry name" value="Homeodomain-like"/>
    <property type="match status" value="1"/>
</dbReference>
<dbReference type="SUPFAM" id="SSF46689">
    <property type="entry name" value="Homeodomain-like"/>
    <property type="match status" value="2"/>
</dbReference>
<dbReference type="InterPro" id="IPR000433">
    <property type="entry name" value="Znf_ZZ"/>
</dbReference>
<dbReference type="Proteomes" id="UP000054097">
    <property type="component" value="Unassembled WGS sequence"/>
</dbReference>
<dbReference type="Pfam" id="PF00249">
    <property type="entry name" value="Myb_DNA-binding"/>
    <property type="match status" value="1"/>
</dbReference>
<dbReference type="FunFam" id="1.10.10.60:FF:000014">
    <property type="entry name" value="SWI/SNF complex subunit SMARCC2 isoform C"/>
    <property type="match status" value="1"/>
</dbReference>
<name>A0A0C3BJH8_SERVB</name>
<organism evidence="14 15">
    <name type="scientific">Serendipita vermifera MAFF 305830</name>
    <dbReference type="NCBI Taxonomy" id="933852"/>
    <lineage>
        <taxon>Eukaryota</taxon>
        <taxon>Fungi</taxon>
        <taxon>Dikarya</taxon>
        <taxon>Basidiomycota</taxon>
        <taxon>Agaricomycotina</taxon>
        <taxon>Agaricomycetes</taxon>
        <taxon>Sebacinales</taxon>
        <taxon>Serendipitaceae</taxon>
        <taxon>Serendipita</taxon>
    </lineage>
</organism>
<feature type="region of interest" description="Disordered" evidence="10">
    <location>
        <begin position="1"/>
        <end position="35"/>
    </location>
</feature>
<dbReference type="HOGENOM" id="CLU_004447_3_1_1"/>
<evidence type="ECO:0000256" key="6">
    <source>
        <dbReference type="ARBA" id="ARBA00023163"/>
    </source>
</evidence>
<dbReference type="CDD" id="cd02336">
    <property type="entry name" value="ZZ_RSC8"/>
    <property type="match status" value="1"/>
</dbReference>
<feature type="compositionally biased region" description="Polar residues" evidence="10">
    <location>
        <begin position="429"/>
        <end position="441"/>
    </location>
</feature>
<evidence type="ECO:0000313" key="15">
    <source>
        <dbReference type="Proteomes" id="UP000054097"/>
    </source>
</evidence>
<keyword evidence="3" id="KW-0862">Zinc</keyword>
<feature type="domain" description="SANT" evidence="13">
    <location>
        <begin position="302"/>
        <end position="353"/>
    </location>
</feature>
<dbReference type="InterPro" id="IPR041984">
    <property type="entry name" value="Rsc8/Ssr1/Ssr2_ZZ"/>
</dbReference>
<feature type="compositionally biased region" description="Gly residues" evidence="10">
    <location>
        <begin position="583"/>
        <end position="598"/>
    </location>
</feature>
<keyword evidence="9" id="KW-0175">Coiled coil</keyword>
<dbReference type="PROSITE" id="PS50934">
    <property type="entry name" value="SWIRM"/>
    <property type="match status" value="1"/>
</dbReference>
<keyword evidence="2 8" id="KW-0863">Zinc-finger</keyword>
<evidence type="ECO:0008006" key="16">
    <source>
        <dbReference type="Google" id="ProtNLM"/>
    </source>
</evidence>
<dbReference type="OrthoDB" id="118550at2759"/>
<feature type="compositionally biased region" description="Acidic residues" evidence="10">
    <location>
        <begin position="15"/>
        <end position="32"/>
    </location>
</feature>
<dbReference type="Pfam" id="PF04433">
    <property type="entry name" value="SWIRM"/>
    <property type="match status" value="1"/>
</dbReference>
<dbReference type="GO" id="GO:0016514">
    <property type="term" value="C:SWI/SNF complex"/>
    <property type="evidence" value="ECO:0007669"/>
    <property type="project" value="TreeGrafter"/>
</dbReference>
<dbReference type="GO" id="GO:0003677">
    <property type="term" value="F:DNA binding"/>
    <property type="evidence" value="ECO:0007669"/>
    <property type="project" value="UniProtKB-KW"/>
</dbReference>
<evidence type="ECO:0000313" key="14">
    <source>
        <dbReference type="EMBL" id="KIM31601.1"/>
    </source>
</evidence>
<dbReference type="AlphaFoldDB" id="A0A0C3BJH8"/>
<dbReference type="CDD" id="cd00167">
    <property type="entry name" value="SANT"/>
    <property type="match status" value="1"/>
</dbReference>
<dbReference type="InterPro" id="IPR017884">
    <property type="entry name" value="SANT_dom"/>
</dbReference>
<evidence type="ECO:0000259" key="12">
    <source>
        <dbReference type="PROSITE" id="PS50934"/>
    </source>
</evidence>
<reference evidence="15" key="2">
    <citation type="submission" date="2015-01" db="EMBL/GenBank/DDBJ databases">
        <title>Evolutionary Origins and Diversification of the Mycorrhizal Mutualists.</title>
        <authorList>
            <consortium name="DOE Joint Genome Institute"/>
            <consortium name="Mycorrhizal Genomics Consortium"/>
            <person name="Kohler A."/>
            <person name="Kuo A."/>
            <person name="Nagy L.G."/>
            <person name="Floudas D."/>
            <person name="Copeland A."/>
            <person name="Barry K.W."/>
            <person name="Cichocki N."/>
            <person name="Veneault-Fourrey C."/>
            <person name="LaButti K."/>
            <person name="Lindquist E.A."/>
            <person name="Lipzen A."/>
            <person name="Lundell T."/>
            <person name="Morin E."/>
            <person name="Murat C."/>
            <person name="Riley R."/>
            <person name="Ohm R."/>
            <person name="Sun H."/>
            <person name="Tunlid A."/>
            <person name="Henrissat B."/>
            <person name="Grigoriev I.V."/>
            <person name="Hibbett D.S."/>
            <person name="Martin F."/>
        </authorList>
    </citation>
    <scope>NUCLEOTIDE SEQUENCE [LARGE SCALE GENOMIC DNA]</scope>
    <source>
        <strain evidence="15">MAFF 305830</strain>
    </source>
</reference>
<dbReference type="InterPro" id="IPR036388">
    <property type="entry name" value="WH-like_DNA-bd_sf"/>
</dbReference>
<dbReference type="PANTHER" id="PTHR12802:SF41">
    <property type="entry name" value="BRAHMA ASSOCIATED PROTEIN 155 KDA"/>
    <property type="match status" value="1"/>
</dbReference>
<dbReference type="STRING" id="933852.A0A0C3BJH8"/>
<dbReference type="Pfam" id="PF00569">
    <property type="entry name" value="ZZ"/>
    <property type="match status" value="1"/>
</dbReference>
<evidence type="ECO:0000256" key="4">
    <source>
        <dbReference type="ARBA" id="ARBA00023015"/>
    </source>
</evidence>
<dbReference type="EMBL" id="KN824281">
    <property type="protein sequence ID" value="KIM31601.1"/>
    <property type="molecule type" value="Genomic_DNA"/>
</dbReference>
<proteinExistence type="predicted"/>
<dbReference type="GO" id="GO:0045893">
    <property type="term" value="P:positive regulation of DNA-templated transcription"/>
    <property type="evidence" value="ECO:0007669"/>
    <property type="project" value="TreeGrafter"/>
</dbReference>
<feature type="coiled-coil region" evidence="9">
    <location>
        <begin position="488"/>
        <end position="543"/>
    </location>
</feature>
<dbReference type="FunFam" id="1.10.10.10:FF:000020">
    <property type="entry name" value="SWI/SNF complex subunit SMARCC2 isoform c"/>
    <property type="match status" value="1"/>
</dbReference>
<keyword evidence="7" id="KW-0539">Nucleus</keyword>
<evidence type="ECO:0000256" key="7">
    <source>
        <dbReference type="ARBA" id="ARBA00023242"/>
    </source>
</evidence>
<dbReference type="PROSITE" id="PS51293">
    <property type="entry name" value="SANT"/>
    <property type="match status" value="1"/>
</dbReference>
<keyword evidence="1" id="KW-0479">Metal-binding</keyword>
<dbReference type="InterPro" id="IPR043145">
    <property type="entry name" value="Znf_ZZ_sf"/>
</dbReference>
<keyword evidence="6" id="KW-0804">Transcription</keyword>
<dbReference type="GO" id="GO:0006338">
    <property type="term" value="P:chromatin remodeling"/>
    <property type="evidence" value="ECO:0007669"/>
    <property type="project" value="UniProtKB-ARBA"/>
</dbReference>
<sequence>MEDDDSSSAASGDNAQEENENDEEDSPDEDPATAEANRLRLEQQARKYLASQTHEVIIPSYSAWFSHASIHPLEQRALPEFFSAKNRSKTPAIYKEYRDFMINTYRLRPSEYLTVTACRRNLAGDVCAVMRVHAFLEQWGLINYQVDPETRPSALGPPFTGHFRVILDTPRGLQSLHPGTKPAPPGTTIPSVPRAPPSLAVRTSIYQTTNKSSKPLSEADATALEKSVRGNTGVQAVTYSCDTCGVDCTNERYHSLKIRDYELCPPCYLDGRFPSTMYSGDFVKLTSATDGIPGVNTEEKAGAGEEWTDAEVLLLLEGIELYDDDWVAVAEHVGSKSREACVLQFLRLPIEDGFDEQPTSTTKAPSNGIKQEAEGDLGLLRYGRIPFDKTDNPVLSVAAFLAGVKGAETAGAKAITTGEVKTEAMEVEPSTSTPAGTGGSLKSTLALPQTSRAAHLALQHTANAASTLANEEEAKIRSALGDLVKSQIRKLELKMSQFEEMEEALEEERRAVEGARMRLGAERRKVGEYLERLAREMQQQQQQVGPPGPGVNQMVMQGAQMLAVGSGGRLQVMPVDPASGALEGDGGPVPGGAYGTLV</sequence>
<feature type="region of interest" description="Disordered" evidence="10">
    <location>
        <begin position="579"/>
        <end position="598"/>
    </location>
</feature>
<dbReference type="SMART" id="SM00717">
    <property type="entry name" value="SANT"/>
    <property type="match status" value="1"/>
</dbReference>
<accession>A0A0C3BJH8</accession>
<feature type="domain" description="SWIRM" evidence="12">
    <location>
        <begin position="56"/>
        <end position="153"/>
    </location>
</feature>
<evidence type="ECO:0000259" key="13">
    <source>
        <dbReference type="PROSITE" id="PS51293"/>
    </source>
</evidence>
<dbReference type="Gene3D" id="1.10.10.10">
    <property type="entry name" value="Winged helix-like DNA-binding domain superfamily/Winged helix DNA-binding domain"/>
    <property type="match status" value="1"/>
</dbReference>
<keyword evidence="5" id="KW-0238">DNA-binding</keyword>
<keyword evidence="4" id="KW-0805">Transcription regulation</keyword>
<evidence type="ECO:0000256" key="9">
    <source>
        <dbReference type="SAM" id="Coils"/>
    </source>
</evidence>
<dbReference type="InterPro" id="IPR032451">
    <property type="entry name" value="SMARCC_C"/>
</dbReference>
<evidence type="ECO:0000259" key="11">
    <source>
        <dbReference type="PROSITE" id="PS50135"/>
    </source>
</evidence>
<dbReference type="Pfam" id="PF16495">
    <property type="entry name" value="SWIRM-assoc_1"/>
    <property type="match status" value="1"/>
</dbReference>
<evidence type="ECO:0000256" key="10">
    <source>
        <dbReference type="SAM" id="MobiDB-lite"/>
    </source>
</evidence>
<feature type="region of interest" description="Disordered" evidence="10">
    <location>
        <begin position="421"/>
        <end position="441"/>
    </location>
</feature>
<feature type="domain" description="ZZ-type" evidence="11">
    <location>
        <begin position="236"/>
        <end position="290"/>
    </location>
</feature>
<evidence type="ECO:0000256" key="1">
    <source>
        <dbReference type="ARBA" id="ARBA00022723"/>
    </source>
</evidence>
<dbReference type="PANTHER" id="PTHR12802">
    <property type="entry name" value="SWI/SNF COMPLEX-RELATED"/>
    <property type="match status" value="1"/>
</dbReference>
<dbReference type="GO" id="GO:0008270">
    <property type="term" value="F:zinc ion binding"/>
    <property type="evidence" value="ECO:0007669"/>
    <property type="project" value="UniProtKB-KW"/>
</dbReference>
<evidence type="ECO:0000256" key="5">
    <source>
        <dbReference type="ARBA" id="ARBA00023125"/>
    </source>
</evidence>
<dbReference type="SMART" id="SM00291">
    <property type="entry name" value="ZnF_ZZ"/>
    <property type="match status" value="1"/>
</dbReference>
<dbReference type="InterPro" id="IPR007526">
    <property type="entry name" value="SWIRM"/>
</dbReference>
<dbReference type="SUPFAM" id="SSF57850">
    <property type="entry name" value="RING/U-box"/>
    <property type="match status" value="1"/>
</dbReference>
<protein>
    <recommendedName>
        <fullName evidence="16">SWIRM-domain-containing protein</fullName>
    </recommendedName>
</protein>
<evidence type="ECO:0000256" key="3">
    <source>
        <dbReference type="ARBA" id="ARBA00022833"/>
    </source>
</evidence>
<dbReference type="PROSITE" id="PS50135">
    <property type="entry name" value="ZF_ZZ_2"/>
    <property type="match status" value="1"/>
</dbReference>